<gene>
    <name evidence="1" type="ORF">PQU92_08530</name>
</gene>
<dbReference type="EMBL" id="JAQQKX010000005">
    <property type="protein sequence ID" value="MDC7683320.1"/>
    <property type="molecule type" value="Genomic_DNA"/>
</dbReference>
<proteinExistence type="predicted"/>
<dbReference type="Proteomes" id="UP001214854">
    <property type="component" value="Unassembled WGS sequence"/>
</dbReference>
<sequence>MKDGLYYLQDENSMVITTCANPCTIIRQTLNGQVINRIQYNPQTIIGAAFDDATNGRLNLYTQFKQAASTTADKALLTHYADLNEQCRGGSGDDPKTMKACDERDALSDKLEKAGYCYGEFAEYGFQSGWAKCSNGKAPKPEF</sequence>
<reference evidence="1 2" key="1">
    <citation type="submission" date="2023-01" db="EMBL/GenBank/DDBJ databases">
        <title>Novel species of the genus Asticcacaulis isolated from rivers.</title>
        <authorList>
            <person name="Lu H."/>
        </authorList>
    </citation>
    <scope>NUCLEOTIDE SEQUENCE [LARGE SCALE GENOMIC DNA]</scope>
    <source>
        <strain evidence="1 2">BYS171W</strain>
    </source>
</reference>
<protein>
    <submittedName>
        <fullName evidence="1">Uncharacterized protein</fullName>
    </submittedName>
</protein>
<comment type="caution">
    <text evidence="1">The sequence shown here is derived from an EMBL/GenBank/DDBJ whole genome shotgun (WGS) entry which is preliminary data.</text>
</comment>
<evidence type="ECO:0000313" key="2">
    <source>
        <dbReference type="Proteomes" id="UP001214854"/>
    </source>
</evidence>
<accession>A0ABT5HTC8</accession>
<dbReference type="RefSeq" id="WP_272747794.1">
    <property type="nucleotide sequence ID" value="NZ_JAQQKX010000005.1"/>
</dbReference>
<keyword evidence="2" id="KW-1185">Reference proteome</keyword>
<evidence type="ECO:0000313" key="1">
    <source>
        <dbReference type="EMBL" id="MDC7683320.1"/>
    </source>
</evidence>
<name>A0ABT5HTC8_9CAUL</name>
<organism evidence="1 2">
    <name type="scientific">Asticcacaulis aquaticus</name>
    <dbReference type="NCBI Taxonomy" id="2984212"/>
    <lineage>
        <taxon>Bacteria</taxon>
        <taxon>Pseudomonadati</taxon>
        <taxon>Pseudomonadota</taxon>
        <taxon>Alphaproteobacteria</taxon>
        <taxon>Caulobacterales</taxon>
        <taxon>Caulobacteraceae</taxon>
        <taxon>Asticcacaulis</taxon>
    </lineage>
</organism>